<keyword evidence="2" id="KW-1185">Reference proteome</keyword>
<sequence length="124" mass="13969">MLLEREQVQTEVFEVGRLRRLASLFFASLAPPASGEAGRTSSFLGPRLLVFPPSGLLLTLPGYCRCRGRRFVSLSDEFFAATRSRSLRSIKILRVSDGDVFYSRASGSHLRYCSTHRRNRVLLC</sequence>
<proteinExistence type="predicted"/>
<evidence type="ECO:0000313" key="1">
    <source>
        <dbReference type="EMBL" id="TKR77781.1"/>
    </source>
</evidence>
<dbReference type="Proteomes" id="UP000298663">
    <property type="component" value="Unassembled WGS sequence"/>
</dbReference>
<dbReference type="AlphaFoldDB" id="A0A4U5N6I1"/>
<name>A0A4U5N6I1_STECR</name>
<accession>A0A4U5N6I1</accession>
<comment type="caution">
    <text evidence="1">The sequence shown here is derived from an EMBL/GenBank/DDBJ whole genome shotgun (WGS) entry which is preliminary data.</text>
</comment>
<reference evidence="1 2" key="2">
    <citation type="journal article" date="2019" name="G3 (Bethesda)">
        <title>Hybrid Assembly of the Genome of the Entomopathogenic Nematode Steinernema carpocapsae Identifies the X-Chromosome.</title>
        <authorList>
            <person name="Serra L."/>
            <person name="Macchietto M."/>
            <person name="Macias-Munoz A."/>
            <person name="McGill C.J."/>
            <person name="Rodriguez I.M."/>
            <person name="Rodriguez B."/>
            <person name="Murad R."/>
            <person name="Mortazavi A."/>
        </authorList>
    </citation>
    <scope>NUCLEOTIDE SEQUENCE [LARGE SCALE GENOMIC DNA]</scope>
    <source>
        <strain evidence="1 2">ALL</strain>
    </source>
</reference>
<protein>
    <submittedName>
        <fullName evidence="1">Uncharacterized protein</fullName>
    </submittedName>
</protein>
<dbReference type="EMBL" id="AZBU02000005">
    <property type="protein sequence ID" value="TKR77781.1"/>
    <property type="molecule type" value="Genomic_DNA"/>
</dbReference>
<evidence type="ECO:0000313" key="2">
    <source>
        <dbReference type="Proteomes" id="UP000298663"/>
    </source>
</evidence>
<reference evidence="1 2" key="1">
    <citation type="journal article" date="2015" name="Genome Biol.">
        <title>Comparative genomics of Steinernema reveals deeply conserved gene regulatory networks.</title>
        <authorList>
            <person name="Dillman A.R."/>
            <person name="Macchietto M."/>
            <person name="Porter C.F."/>
            <person name="Rogers A."/>
            <person name="Williams B."/>
            <person name="Antoshechkin I."/>
            <person name="Lee M.M."/>
            <person name="Goodwin Z."/>
            <person name="Lu X."/>
            <person name="Lewis E.E."/>
            <person name="Goodrich-Blair H."/>
            <person name="Stock S.P."/>
            <person name="Adams B.J."/>
            <person name="Sternberg P.W."/>
            <person name="Mortazavi A."/>
        </authorList>
    </citation>
    <scope>NUCLEOTIDE SEQUENCE [LARGE SCALE GENOMIC DNA]</scope>
    <source>
        <strain evidence="1 2">ALL</strain>
    </source>
</reference>
<gene>
    <name evidence="1" type="ORF">L596_018693</name>
</gene>
<organism evidence="1 2">
    <name type="scientific">Steinernema carpocapsae</name>
    <name type="common">Entomopathogenic nematode</name>
    <dbReference type="NCBI Taxonomy" id="34508"/>
    <lineage>
        <taxon>Eukaryota</taxon>
        <taxon>Metazoa</taxon>
        <taxon>Ecdysozoa</taxon>
        <taxon>Nematoda</taxon>
        <taxon>Chromadorea</taxon>
        <taxon>Rhabditida</taxon>
        <taxon>Tylenchina</taxon>
        <taxon>Panagrolaimomorpha</taxon>
        <taxon>Strongyloidoidea</taxon>
        <taxon>Steinernematidae</taxon>
        <taxon>Steinernema</taxon>
    </lineage>
</organism>